<dbReference type="OrthoDB" id="2048701at2"/>
<evidence type="ECO:0000313" key="1">
    <source>
        <dbReference type="EMBL" id="SFB66353.1"/>
    </source>
</evidence>
<dbReference type="Proteomes" id="UP000182192">
    <property type="component" value="Unassembled WGS sequence"/>
</dbReference>
<dbReference type="RefSeq" id="WP_074959488.1">
    <property type="nucleotide sequence ID" value="NZ_FOKQ01000001.1"/>
</dbReference>
<protein>
    <submittedName>
        <fullName evidence="1">Uncharacterized protein</fullName>
    </submittedName>
</protein>
<sequence length="70" mass="8459">MEHHTLDEFPIPKEEQPIFINEPWLIDRSLEWIMETGVFAEPLPDDDNIRVYIPMDINKEAILRRLDWII</sequence>
<dbReference type="EMBL" id="FOKQ01000001">
    <property type="protein sequence ID" value="SFB66353.1"/>
    <property type="molecule type" value="Genomic_DNA"/>
</dbReference>
<evidence type="ECO:0000313" key="2">
    <source>
        <dbReference type="Proteomes" id="UP000182192"/>
    </source>
</evidence>
<name>A0A1I1D165_RUMAL</name>
<dbReference type="AlphaFoldDB" id="A0A1I1D165"/>
<gene>
    <name evidence="1" type="ORF">SAMN02910406_00049</name>
</gene>
<proteinExistence type="predicted"/>
<accession>A0A1I1D165</accession>
<organism evidence="1 2">
    <name type="scientific">Ruminococcus albus</name>
    <dbReference type="NCBI Taxonomy" id="1264"/>
    <lineage>
        <taxon>Bacteria</taxon>
        <taxon>Bacillati</taxon>
        <taxon>Bacillota</taxon>
        <taxon>Clostridia</taxon>
        <taxon>Eubacteriales</taxon>
        <taxon>Oscillospiraceae</taxon>
        <taxon>Ruminococcus</taxon>
    </lineage>
</organism>
<reference evidence="1 2" key="1">
    <citation type="submission" date="2016-10" db="EMBL/GenBank/DDBJ databases">
        <authorList>
            <person name="de Groot N.N."/>
        </authorList>
    </citation>
    <scope>NUCLEOTIDE SEQUENCE [LARGE SCALE GENOMIC DNA]</scope>
    <source>
        <strain evidence="1 2">AR67</strain>
    </source>
</reference>